<evidence type="ECO:0000313" key="1">
    <source>
        <dbReference type="EMBL" id="SMG06590.1"/>
    </source>
</evidence>
<name>A0A1X7HX88_9SPHI</name>
<gene>
    <name evidence="1" type="ORF">SAMN05660862_0185</name>
</gene>
<dbReference type="Proteomes" id="UP000192980">
    <property type="component" value="Unassembled WGS sequence"/>
</dbReference>
<dbReference type="OrthoDB" id="9861835at2"/>
<dbReference type="AlphaFoldDB" id="A0A1X7HX88"/>
<proteinExistence type="predicted"/>
<accession>A0A1X7HX88</accession>
<dbReference type="EMBL" id="FXAU01000001">
    <property type="protein sequence ID" value="SMG06590.1"/>
    <property type="molecule type" value="Genomic_DNA"/>
</dbReference>
<protein>
    <submittedName>
        <fullName evidence="1">Uncharacterized protein</fullName>
    </submittedName>
</protein>
<organism evidence="1 2">
    <name type="scientific">Sphingobacterium psychroaquaticum</name>
    <dbReference type="NCBI Taxonomy" id="561061"/>
    <lineage>
        <taxon>Bacteria</taxon>
        <taxon>Pseudomonadati</taxon>
        <taxon>Bacteroidota</taxon>
        <taxon>Sphingobacteriia</taxon>
        <taxon>Sphingobacteriales</taxon>
        <taxon>Sphingobacteriaceae</taxon>
        <taxon>Sphingobacterium</taxon>
    </lineage>
</organism>
<evidence type="ECO:0000313" key="2">
    <source>
        <dbReference type="Proteomes" id="UP000192980"/>
    </source>
</evidence>
<keyword evidence="2" id="KW-1185">Reference proteome</keyword>
<dbReference type="STRING" id="561061.SAMN05660862_0185"/>
<reference evidence="1 2" key="1">
    <citation type="submission" date="2017-04" db="EMBL/GenBank/DDBJ databases">
        <authorList>
            <person name="Afonso C.L."/>
            <person name="Miller P.J."/>
            <person name="Scott M.A."/>
            <person name="Spackman E."/>
            <person name="Goraichik I."/>
            <person name="Dimitrov K.M."/>
            <person name="Suarez D.L."/>
            <person name="Swayne D.E."/>
        </authorList>
    </citation>
    <scope>NUCLEOTIDE SEQUENCE [LARGE SCALE GENOMIC DNA]</scope>
    <source>
        <strain evidence="1 2">DSM 22418</strain>
    </source>
</reference>
<sequence>MQKSVNFTVIFLTAFLFLICSAYGQNKEDKFTGKWLSKDKMIVEVYKVGKGFNIKQLEAPKQKEKLNNGKVVAKNILETSKGEYKGTSIDLNDDKEYQSMWIISDGDGKSLTFKLKWGFIWHSEIWTKL</sequence>
<dbReference type="RefSeq" id="WP_058699774.1">
    <property type="nucleotide sequence ID" value="NZ_FXAU01000001.1"/>
</dbReference>